<dbReference type="Pfam" id="PF13649">
    <property type="entry name" value="Methyltransf_25"/>
    <property type="match status" value="1"/>
</dbReference>
<gene>
    <name evidence="2" type="ORF">I6G90_07910</name>
</gene>
<keyword evidence="2" id="KW-0489">Methyltransferase</keyword>
<dbReference type="AlphaFoldDB" id="A0A7T2PI96"/>
<evidence type="ECO:0000313" key="2">
    <source>
        <dbReference type="EMBL" id="QPR56311.1"/>
    </source>
</evidence>
<keyword evidence="2" id="KW-0808">Transferase</keyword>
<name>A0A7T2PI96_9GAMM</name>
<feature type="domain" description="Methyltransferase" evidence="1">
    <location>
        <begin position="42"/>
        <end position="136"/>
    </location>
</feature>
<dbReference type="GO" id="GO:0008168">
    <property type="term" value="F:methyltransferase activity"/>
    <property type="evidence" value="ECO:0007669"/>
    <property type="project" value="UniProtKB-KW"/>
</dbReference>
<dbReference type="Proteomes" id="UP000595101">
    <property type="component" value="Chromosome"/>
</dbReference>
<evidence type="ECO:0000313" key="3">
    <source>
        <dbReference type="Proteomes" id="UP000595101"/>
    </source>
</evidence>
<dbReference type="GeneID" id="60785522"/>
<dbReference type="InterPro" id="IPR050508">
    <property type="entry name" value="Methyltransf_Superfamily"/>
</dbReference>
<dbReference type="InterPro" id="IPR041698">
    <property type="entry name" value="Methyltransf_25"/>
</dbReference>
<reference evidence="2 3" key="1">
    <citation type="submission" date="2020-12" db="EMBL/GenBank/DDBJ databases">
        <title>FDA dAtabase for Regulatory Grade micrObial Sequences (FDA-ARGOS): Supporting development and validation of Infectious Disease Dx tests.</title>
        <authorList>
            <person name="Sproer C."/>
            <person name="Gronow S."/>
            <person name="Severitt S."/>
            <person name="Schroder I."/>
            <person name="Tallon L."/>
            <person name="Sadzewicz L."/>
            <person name="Zhao X."/>
            <person name="Boylan J."/>
            <person name="Ott S."/>
            <person name="Bowen H."/>
            <person name="Vavikolanu K."/>
            <person name="Mehta A."/>
            <person name="Aluvathingal J."/>
            <person name="Nadendla S."/>
            <person name="Lowell S."/>
            <person name="Myers T."/>
            <person name="Yan Y."/>
            <person name="Sichtig H."/>
        </authorList>
    </citation>
    <scope>NUCLEOTIDE SEQUENCE [LARGE SCALE GENOMIC DNA]</scope>
    <source>
        <strain evidence="2 3">FDAARGOS_933</strain>
    </source>
</reference>
<dbReference type="Gene3D" id="3.40.50.150">
    <property type="entry name" value="Vaccinia Virus protein VP39"/>
    <property type="match status" value="1"/>
</dbReference>
<dbReference type="PANTHER" id="PTHR42912">
    <property type="entry name" value="METHYLTRANSFERASE"/>
    <property type="match status" value="1"/>
</dbReference>
<dbReference type="SUPFAM" id="SSF53335">
    <property type="entry name" value="S-adenosyl-L-methionine-dependent methyltransferases"/>
    <property type="match status" value="1"/>
</dbReference>
<protein>
    <submittedName>
        <fullName evidence="2">Class I SAM-dependent methyltransferase</fullName>
    </submittedName>
</protein>
<proteinExistence type="predicted"/>
<dbReference type="EMBL" id="CP065745">
    <property type="protein sequence ID" value="QPR56311.1"/>
    <property type="molecule type" value="Genomic_DNA"/>
</dbReference>
<evidence type="ECO:0000259" key="1">
    <source>
        <dbReference type="Pfam" id="PF13649"/>
    </source>
</evidence>
<sequence length="198" mass="22745">MSFSKQWNDIYKSNAHMSIWPWSDLVSNFYRHAHPNNGFIKVLELGCGAGANIPLFIQEGCDYFAIEGSEAIVSKIIKKYPELNHKVKIGDFTNKMDFFNDNSFDLVIDRGSITCNDTTSIVNTLKCALEYLRPGGKIICIDWYSDMHSDAKNGEYVDSHTRKNFPENSHLHGIGKVHFSDKKHILQIFKRNCSPRWH</sequence>
<dbReference type="RefSeq" id="WP_197930618.1">
    <property type="nucleotide sequence ID" value="NZ_CP065745.1"/>
</dbReference>
<organism evidence="2 3">
    <name type="scientific">Aeromonas allosaccharophila</name>
    <dbReference type="NCBI Taxonomy" id="656"/>
    <lineage>
        <taxon>Bacteria</taxon>
        <taxon>Pseudomonadati</taxon>
        <taxon>Pseudomonadota</taxon>
        <taxon>Gammaproteobacteria</taxon>
        <taxon>Aeromonadales</taxon>
        <taxon>Aeromonadaceae</taxon>
        <taxon>Aeromonas</taxon>
    </lineage>
</organism>
<dbReference type="InterPro" id="IPR029063">
    <property type="entry name" value="SAM-dependent_MTases_sf"/>
</dbReference>
<dbReference type="KEGG" id="aall:I6G90_07910"/>
<dbReference type="CDD" id="cd02440">
    <property type="entry name" value="AdoMet_MTases"/>
    <property type="match status" value="1"/>
</dbReference>
<dbReference type="GO" id="GO:0032259">
    <property type="term" value="P:methylation"/>
    <property type="evidence" value="ECO:0007669"/>
    <property type="project" value="UniProtKB-KW"/>
</dbReference>
<accession>A0A7T2PI96</accession>